<protein>
    <submittedName>
        <fullName evidence="2">Uncharacterized protein</fullName>
    </submittedName>
</protein>
<organism evidence="2 3">
    <name type="scientific">Neoarthrinium moseri</name>
    <dbReference type="NCBI Taxonomy" id="1658444"/>
    <lineage>
        <taxon>Eukaryota</taxon>
        <taxon>Fungi</taxon>
        <taxon>Dikarya</taxon>
        <taxon>Ascomycota</taxon>
        <taxon>Pezizomycotina</taxon>
        <taxon>Sordariomycetes</taxon>
        <taxon>Xylariomycetidae</taxon>
        <taxon>Amphisphaeriales</taxon>
        <taxon>Apiosporaceae</taxon>
        <taxon>Neoarthrinium</taxon>
    </lineage>
</organism>
<dbReference type="AlphaFoldDB" id="A0A9Q0AVR3"/>
<evidence type="ECO:0000313" key="3">
    <source>
        <dbReference type="Proteomes" id="UP000829685"/>
    </source>
</evidence>
<reference evidence="2" key="1">
    <citation type="submission" date="2021-03" db="EMBL/GenBank/DDBJ databases">
        <title>Revisited historic fungal species revealed as producer of novel bioactive compounds through whole genome sequencing and comparative genomics.</title>
        <authorList>
            <person name="Vignolle G.A."/>
            <person name="Hochenegger N."/>
            <person name="Mach R.L."/>
            <person name="Mach-Aigner A.R."/>
            <person name="Javad Rahimi M."/>
            <person name="Salim K.A."/>
            <person name="Chan C.M."/>
            <person name="Lim L.B.L."/>
            <person name="Cai F."/>
            <person name="Druzhinina I.S."/>
            <person name="U'Ren J.M."/>
            <person name="Derntl C."/>
        </authorList>
    </citation>
    <scope>NUCLEOTIDE SEQUENCE</scope>
    <source>
        <strain evidence="2">TUCIM 5799</strain>
    </source>
</reference>
<accession>A0A9Q0AVR3</accession>
<comment type="caution">
    <text evidence="2">The sequence shown here is derived from an EMBL/GenBank/DDBJ whole genome shotgun (WGS) entry which is preliminary data.</text>
</comment>
<dbReference type="EMBL" id="JAFIMR010000003">
    <property type="protein sequence ID" value="KAI1880441.1"/>
    <property type="molecule type" value="Genomic_DNA"/>
</dbReference>
<name>A0A9Q0AVR3_9PEZI</name>
<keyword evidence="3" id="KW-1185">Reference proteome</keyword>
<feature type="chain" id="PRO_5040343658" evidence="1">
    <location>
        <begin position="20"/>
        <end position="441"/>
    </location>
</feature>
<evidence type="ECO:0000256" key="1">
    <source>
        <dbReference type="SAM" id="SignalP"/>
    </source>
</evidence>
<proteinExistence type="predicted"/>
<keyword evidence="1" id="KW-0732">Signal</keyword>
<dbReference type="Proteomes" id="UP000829685">
    <property type="component" value="Unassembled WGS sequence"/>
</dbReference>
<feature type="signal peptide" evidence="1">
    <location>
        <begin position="1"/>
        <end position="19"/>
    </location>
</feature>
<evidence type="ECO:0000313" key="2">
    <source>
        <dbReference type="EMBL" id="KAI1880441.1"/>
    </source>
</evidence>
<gene>
    <name evidence="2" type="ORF">JX265_002062</name>
</gene>
<sequence length="441" mass="48483">MRPLFVLVSTFALVPSFNCLSSSDQPSSTFSQDPEGNLKETVVRSLGSAVGQTQESHFMKHGARAKYSILPSSQTGVVSKPVKLRATNLGNYDRHNNLITVTDRVTDSNDHTSEKKVARRLPRRVRLGLEWLGVFATGFGFWGLKDDCGDYHEGGDAAPGAKCIVAALGTGAALVIAGDDTWEYISTLTNTGVNVVGQVADIPLENYPIHRLPNGPFFPNMADLPAKRDDPVGRVERAISTKLGMEVRHVGVWDGNHPGSPEKRHDKTEAHPVFAMDRNGQDFHFSYMGRREDTGEHKFIFGYGPGIENQRNKMRLKARQAFTYNTQYFDRGGLDIIGQSDIMGGSNHPEVQPDLNDPNSYQWLYEQMNCYMDGGSYEALRHHGLWFQIYDSNDEGSHPGTLAAGAIAAFGPSTPSAISWMQSSGGIPTVEECSSIGPWKM</sequence>